<evidence type="ECO:0000256" key="7">
    <source>
        <dbReference type="ARBA" id="ARBA00023004"/>
    </source>
</evidence>
<comment type="caution">
    <text evidence="18">The sequence shown here is derived from an EMBL/GenBank/DDBJ whole genome shotgun (WGS) entry which is preliminary data.</text>
</comment>
<keyword evidence="9 14" id="KW-0798">TonB box</keyword>
<evidence type="ECO:0000256" key="5">
    <source>
        <dbReference type="ARBA" id="ARBA00022692"/>
    </source>
</evidence>
<evidence type="ECO:0000256" key="6">
    <source>
        <dbReference type="ARBA" id="ARBA00022729"/>
    </source>
</evidence>
<feature type="domain" description="TonB-dependent receptor-like beta-barrel" evidence="16">
    <location>
        <begin position="245"/>
        <end position="667"/>
    </location>
</feature>
<evidence type="ECO:0000256" key="1">
    <source>
        <dbReference type="ARBA" id="ARBA00004571"/>
    </source>
</evidence>
<dbReference type="SUPFAM" id="SSF56935">
    <property type="entry name" value="Porins"/>
    <property type="match status" value="1"/>
</dbReference>
<dbReference type="GeneID" id="99687025"/>
<feature type="domain" description="TonB-dependent receptor plug" evidence="17">
    <location>
        <begin position="44"/>
        <end position="147"/>
    </location>
</feature>
<reference evidence="18 19" key="1">
    <citation type="submission" date="2019-03" db="EMBL/GenBank/DDBJ databases">
        <title>Genomic Encyclopedia of Type Strains, Phase IV (KMG-IV): sequencing the most valuable type-strain genomes for metagenomic binning, comparative biology and taxonomic classification.</title>
        <authorList>
            <person name="Goeker M."/>
        </authorList>
    </citation>
    <scope>NUCLEOTIDE SEQUENCE [LARGE SCALE GENOMIC DNA]</scope>
    <source>
        <strain evidence="18 19">DSM 1709</strain>
    </source>
</reference>
<dbReference type="EMBL" id="SLXD01000001">
    <property type="protein sequence ID" value="TCP05423.1"/>
    <property type="molecule type" value="Genomic_DNA"/>
</dbReference>
<proteinExistence type="inferred from homology"/>
<dbReference type="InterPro" id="IPR039426">
    <property type="entry name" value="TonB-dep_rcpt-like"/>
</dbReference>
<accession>A0A4R2MXR4</accession>
<keyword evidence="10 12" id="KW-0472">Membrane</keyword>
<dbReference type="InterPro" id="IPR000531">
    <property type="entry name" value="Beta-barrel_TonB"/>
</dbReference>
<keyword evidence="3 12" id="KW-1134">Transmembrane beta strand</keyword>
<keyword evidence="2 12" id="KW-0813">Transport</keyword>
<dbReference type="GO" id="GO:0006826">
    <property type="term" value="P:iron ion transport"/>
    <property type="evidence" value="ECO:0007669"/>
    <property type="project" value="UniProtKB-KW"/>
</dbReference>
<evidence type="ECO:0000259" key="17">
    <source>
        <dbReference type="Pfam" id="PF07715"/>
    </source>
</evidence>
<evidence type="ECO:0000256" key="8">
    <source>
        <dbReference type="ARBA" id="ARBA00023065"/>
    </source>
</evidence>
<organism evidence="18 19">
    <name type="scientific">Rubrivivax gelatinosus</name>
    <name type="common">Rhodocyclus gelatinosus</name>
    <name type="synonym">Rhodopseudomonas gelatinosa</name>
    <dbReference type="NCBI Taxonomy" id="28068"/>
    <lineage>
        <taxon>Bacteria</taxon>
        <taxon>Pseudomonadati</taxon>
        <taxon>Pseudomonadota</taxon>
        <taxon>Betaproteobacteria</taxon>
        <taxon>Burkholderiales</taxon>
        <taxon>Sphaerotilaceae</taxon>
        <taxon>Rubrivivax</taxon>
    </lineage>
</organism>
<evidence type="ECO:0000313" key="18">
    <source>
        <dbReference type="EMBL" id="TCP05423.1"/>
    </source>
</evidence>
<dbReference type="RefSeq" id="WP_132644427.1">
    <property type="nucleotide sequence ID" value="NZ_CP181386.1"/>
</dbReference>
<dbReference type="CDD" id="cd01347">
    <property type="entry name" value="ligand_gated_channel"/>
    <property type="match status" value="1"/>
</dbReference>
<keyword evidence="7" id="KW-0408">Iron</keyword>
<sequence length="702" mass="76753">MNLRRRPLRAPRPAVLALAIAAAAAVPARAEQIIVTANKIEERLQDVPASITVLDGEALAQRGLHSIADVVRLVPNMSSSFVFSEEVNLRGLNASTFTNLNPVVLYVDGVPYSSRYAYDTLLEGVERVEVLRGPQGTLYGKDSIGGVINVVTRAPGPRWQGRAGVEVANQSGRAADFSLSGPLAVPGLTLALAGRVAGDDGWIDNHHGGTGENANDRAERRLALTLGWAPSERLDIKLALTHDADRRDWIDGGLAPSGTSFAAYDRDDAEDADYDVATRTKTITNAQALRLRWRLGDGRELNAVTTHKTLGVQGAYDRDWGSLALYDGLEQFQYSRFETWTQELRLSGGARGGTRWVTGVYAERDRYRNTRYGMQYPGEAMGEPFGPGVDLDLDDPSTTRTTTAAVFGQAVVALAPRWELTLGARAQTVDKAFVSDYRLGPVGGSGATVYALDAEHRWNALLPKAALRWQATPDWSVWASVAKGYIPGGYNFWTSSAVESENRFEPQTSLNYELGLRSAPGRLQLSAALFYLDIRDIHVYSYDAGSGQIFTSNAGRGHSYGAELEANYVLSDRWELDAALGATHAVYDEHGSEAAEGANIERTPAYTLAVGLQYHDAEGRYARVDLRGQGRRWFDAANTRRSGAWTAVDLRAGWQRGAWDVYAWVRNAGDKQVVSSVSEMDVGDLVVYSEPRRFGLGARWRF</sequence>
<keyword evidence="5 12" id="KW-0812">Transmembrane</keyword>
<evidence type="ECO:0000256" key="9">
    <source>
        <dbReference type="ARBA" id="ARBA00023077"/>
    </source>
</evidence>
<evidence type="ECO:0000256" key="12">
    <source>
        <dbReference type="PROSITE-ProRule" id="PRU01360"/>
    </source>
</evidence>
<evidence type="ECO:0000256" key="15">
    <source>
        <dbReference type="SAM" id="SignalP"/>
    </source>
</evidence>
<evidence type="ECO:0000256" key="4">
    <source>
        <dbReference type="ARBA" id="ARBA00022496"/>
    </source>
</evidence>
<feature type="short sequence motif" description="TonB C-terminal box" evidence="13">
    <location>
        <begin position="685"/>
        <end position="702"/>
    </location>
</feature>
<feature type="signal peptide" evidence="15">
    <location>
        <begin position="1"/>
        <end position="30"/>
    </location>
</feature>
<dbReference type="Gene3D" id="2.40.170.20">
    <property type="entry name" value="TonB-dependent receptor, beta-barrel domain"/>
    <property type="match status" value="1"/>
</dbReference>
<dbReference type="OrthoDB" id="8538693at2"/>
<keyword evidence="4" id="KW-0410">Iron transport</keyword>
<comment type="similarity">
    <text evidence="12 14">Belongs to the TonB-dependent receptor family.</text>
</comment>
<dbReference type="AlphaFoldDB" id="A0A4R2MXR4"/>
<dbReference type="Pfam" id="PF00593">
    <property type="entry name" value="TonB_dep_Rec_b-barrel"/>
    <property type="match status" value="1"/>
</dbReference>
<evidence type="ECO:0000256" key="13">
    <source>
        <dbReference type="PROSITE-ProRule" id="PRU10144"/>
    </source>
</evidence>
<evidence type="ECO:0000256" key="11">
    <source>
        <dbReference type="ARBA" id="ARBA00023237"/>
    </source>
</evidence>
<dbReference type="GO" id="GO:0009279">
    <property type="term" value="C:cell outer membrane"/>
    <property type="evidence" value="ECO:0007669"/>
    <property type="project" value="UniProtKB-SubCell"/>
</dbReference>
<dbReference type="PANTHER" id="PTHR32552">
    <property type="entry name" value="FERRICHROME IRON RECEPTOR-RELATED"/>
    <property type="match status" value="1"/>
</dbReference>
<keyword evidence="18" id="KW-0675">Receptor</keyword>
<protein>
    <submittedName>
        <fullName evidence="18">Iron complex outermembrane receptor protein</fullName>
    </submittedName>
</protein>
<feature type="chain" id="PRO_5020640078" evidence="15">
    <location>
        <begin position="31"/>
        <end position="702"/>
    </location>
</feature>
<dbReference type="PROSITE" id="PS52016">
    <property type="entry name" value="TONB_DEPENDENT_REC_3"/>
    <property type="match status" value="1"/>
</dbReference>
<evidence type="ECO:0000256" key="3">
    <source>
        <dbReference type="ARBA" id="ARBA00022452"/>
    </source>
</evidence>
<evidence type="ECO:0000256" key="14">
    <source>
        <dbReference type="RuleBase" id="RU003357"/>
    </source>
</evidence>
<evidence type="ECO:0000256" key="2">
    <source>
        <dbReference type="ARBA" id="ARBA00022448"/>
    </source>
</evidence>
<dbReference type="InterPro" id="IPR012910">
    <property type="entry name" value="Plug_dom"/>
</dbReference>
<keyword evidence="6 15" id="KW-0732">Signal</keyword>
<dbReference type="InterPro" id="IPR010917">
    <property type="entry name" value="TonB_rcpt_CS"/>
</dbReference>
<gene>
    <name evidence="18" type="ORF">EV684_101295</name>
</gene>
<dbReference type="Pfam" id="PF07715">
    <property type="entry name" value="Plug"/>
    <property type="match status" value="1"/>
</dbReference>
<dbReference type="Proteomes" id="UP000295106">
    <property type="component" value="Unassembled WGS sequence"/>
</dbReference>
<name>A0A4R2MXR4_RUBGE</name>
<comment type="subcellular location">
    <subcellularLocation>
        <location evidence="1 12">Cell outer membrane</location>
        <topology evidence="1 12">Multi-pass membrane protein</topology>
    </subcellularLocation>
</comment>
<keyword evidence="11 12" id="KW-0998">Cell outer membrane</keyword>
<evidence type="ECO:0000259" key="16">
    <source>
        <dbReference type="Pfam" id="PF00593"/>
    </source>
</evidence>
<evidence type="ECO:0000256" key="10">
    <source>
        <dbReference type="ARBA" id="ARBA00023136"/>
    </source>
</evidence>
<evidence type="ECO:0000313" key="19">
    <source>
        <dbReference type="Proteomes" id="UP000295106"/>
    </source>
</evidence>
<dbReference type="InterPro" id="IPR036942">
    <property type="entry name" value="Beta-barrel_TonB_sf"/>
</dbReference>
<dbReference type="PANTHER" id="PTHR32552:SF81">
    <property type="entry name" value="TONB-DEPENDENT OUTER MEMBRANE RECEPTOR"/>
    <property type="match status" value="1"/>
</dbReference>
<keyword evidence="8" id="KW-0406">Ion transport</keyword>
<dbReference type="PROSITE" id="PS01156">
    <property type="entry name" value="TONB_DEPENDENT_REC_2"/>
    <property type="match status" value="1"/>
</dbReference>